<accession>A0A084EA71</accession>
<dbReference type="EMBL" id="JGVR01000046">
    <property type="protein sequence ID" value="KEZ14863.1"/>
    <property type="molecule type" value="Genomic_DNA"/>
</dbReference>
<protein>
    <submittedName>
        <fullName evidence="1">Uncharacterized protein</fullName>
    </submittedName>
</protein>
<dbReference type="Proteomes" id="UP000028534">
    <property type="component" value="Unassembled WGS sequence"/>
</dbReference>
<proteinExistence type="predicted"/>
<dbReference type="AlphaFoldDB" id="A0A084EA71"/>
<comment type="caution">
    <text evidence="1">The sequence shown here is derived from an EMBL/GenBank/DDBJ whole genome shotgun (WGS) entry which is preliminary data.</text>
</comment>
<name>A0A084EA71_SPHYA</name>
<organism evidence="1 2">
    <name type="scientific">Sphingobium yanoikuyae</name>
    <name type="common">Sphingomonas yanoikuyae</name>
    <dbReference type="NCBI Taxonomy" id="13690"/>
    <lineage>
        <taxon>Bacteria</taxon>
        <taxon>Pseudomonadati</taxon>
        <taxon>Pseudomonadota</taxon>
        <taxon>Alphaproteobacteria</taxon>
        <taxon>Sphingomonadales</taxon>
        <taxon>Sphingomonadaceae</taxon>
        <taxon>Sphingobium</taxon>
    </lineage>
</organism>
<evidence type="ECO:0000313" key="1">
    <source>
        <dbReference type="EMBL" id="KEZ14863.1"/>
    </source>
</evidence>
<sequence length="66" mass="7030">MEEGNPIPVECFDEATTPFDGGYHGLGASDHRDPLVAEGNQIIRDSTGRIGFAGQYDAAIAIDRHG</sequence>
<evidence type="ECO:0000313" key="2">
    <source>
        <dbReference type="Proteomes" id="UP000028534"/>
    </source>
</evidence>
<reference evidence="1 2" key="1">
    <citation type="submission" date="2014-03" db="EMBL/GenBank/DDBJ databases">
        <title>Genome sequence of Sphingobium yanoikuyae B1.</title>
        <authorList>
            <person name="Gan H.M."/>
            <person name="Gan H.Y."/>
            <person name="Savka M.A."/>
        </authorList>
    </citation>
    <scope>NUCLEOTIDE SEQUENCE [LARGE SCALE GENOMIC DNA]</scope>
    <source>
        <strain evidence="1 2">B1</strain>
    </source>
</reference>
<gene>
    <name evidence="1" type="ORF">CP98_04646</name>
</gene>